<dbReference type="Pfam" id="PF07508">
    <property type="entry name" value="Recombinase"/>
    <property type="match status" value="1"/>
</dbReference>
<evidence type="ECO:0000259" key="2">
    <source>
        <dbReference type="PROSITE" id="PS51737"/>
    </source>
</evidence>
<evidence type="ECO:0000313" key="3">
    <source>
        <dbReference type="EMBL" id="PWE82460.1"/>
    </source>
</evidence>
<evidence type="ECO:0000256" key="1">
    <source>
        <dbReference type="SAM" id="Coils"/>
    </source>
</evidence>
<name>A0A2U2ED79_9FIRM</name>
<reference evidence="3 4" key="1">
    <citation type="submission" date="2014-09" db="EMBL/GenBank/DDBJ databases">
        <title>Butyrate-producing bacteria isolated from human gut.</title>
        <authorList>
            <person name="Zhang Q."/>
            <person name="Zhao L."/>
        </authorList>
    </citation>
    <scope>NUCLEOTIDE SEQUENCE [LARGE SCALE GENOMIC DNA]</scope>
    <source>
        <strain evidence="3 4">R22</strain>
    </source>
</reference>
<accession>A0A2U2ED79</accession>
<keyword evidence="1" id="KW-0175">Coiled coil</keyword>
<feature type="domain" description="Recombinase" evidence="2">
    <location>
        <begin position="197"/>
        <end position="343"/>
    </location>
</feature>
<dbReference type="InterPro" id="IPR038109">
    <property type="entry name" value="DNA_bind_recomb_sf"/>
</dbReference>
<dbReference type="Gene3D" id="3.90.1750.20">
    <property type="entry name" value="Putative Large Serine Recombinase, Chain B, Domain 2"/>
    <property type="match status" value="1"/>
</dbReference>
<dbReference type="PANTHER" id="PTHR30461">
    <property type="entry name" value="DNA-INVERTASE FROM LAMBDOID PROPHAGE"/>
    <property type="match status" value="1"/>
</dbReference>
<sequence length="656" mass="75727">MSLRSKYTEHQICKLEKKEFMKEASFDDIFIDYGHDLNTLILCRESTAHEDQQKALNDQVERMKAIVDKHRQLHLVDDGIIIEDAKSGLAMDVRPKFQATIKRAVAEDIDVILVQEASRFSRNTGDFFYNMNILQNSGVGILIMEGEFWTYFMAPADYPRLANEVAKGQAESLTTARRVNRGIETYRSRGQLVSGNMFGYDLVKAVERKDNTYKINPVDGATVQLIFYMYVNKGIGTELIATHLNANNYPTAKRKGEWSASKVRRVIKNEKYANLIMYGKYKVVDTSTKKKIATHIKPVRTTTYDKDGNIIQERNVQYGTWEPLVDEETWWKAQEIMASRSNSYNLKDDTGKSKRCANGLRTSNDAYANKAYCCCGHTLSPQYTHAATDTKYAQFRYNCRWQINSHTDEYRKKHGLSPSDCTCKLPAVTDVAMRLMSIKVFEYLFTDIRDTIDDTVRIIEMANKQAVDSLNNLGVSVEDLEATYAKLNNRLSRFADMYADGDLTREQYRDKKSSVEEELKHTKELIDSKTLAISEQKKKSLDIETIKARLNTYVDLKGYGVSNEMIEFFVERIIRRPNNEYVWELNLTGQPSKPNKYKIKKYNKEYSDSLQDDSNFNIIKTFVISLDECKKFCETLAHRQFRASYWNQITVKIAVK</sequence>
<dbReference type="Proteomes" id="UP000245905">
    <property type="component" value="Unassembled WGS sequence"/>
</dbReference>
<dbReference type="InterPro" id="IPR011109">
    <property type="entry name" value="DNA_bind_recombinase_dom"/>
</dbReference>
<dbReference type="GO" id="GO:0003677">
    <property type="term" value="F:DNA binding"/>
    <property type="evidence" value="ECO:0007669"/>
    <property type="project" value="InterPro"/>
</dbReference>
<dbReference type="Gene3D" id="3.40.50.1390">
    <property type="entry name" value="Resolvase, N-terminal catalytic domain"/>
    <property type="match status" value="1"/>
</dbReference>
<dbReference type="RefSeq" id="WP_109258766.1">
    <property type="nucleotide sequence ID" value="NZ_JRFS01000044.1"/>
</dbReference>
<proteinExistence type="predicted"/>
<dbReference type="InterPro" id="IPR036162">
    <property type="entry name" value="Resolvase-like_N_sf"/>
</dbReference>
<dbReference type="InterPro" id="IPR050639">
    <property type="entry name" value="SSR_resolvase"/>
</dbReference>
<evidence type="ECO:0000313" key="4">
    <source>
        <dbReference type="Proteomes" id="UP000245905"/>
    </source>
</evidence>
<dbReference type="InterPro" id="IPR006119">
    <property type="entry name" value="Resolv_N"/>
</dbReference>
<dbReference type="GO" id="GO:0000150">
    <property type="term" value="F:DNA strand exchange activity"/>
    <property type="evidence" value="ECO:0007669"/>
    <property type="project" value="InterPro"/>
</dbReference>
<organism evidence="3 4">
    <name type="scientific">Agathobacter rectalis</name>
    <dbReference type="NCBI Taxonomy" id="39491"/>
    <lineage>
        <taxon>Bacteria</taxon>
        <taxon>Bacillati</taxon>
        <taxon>Bacillota</taxon>
        <taxon>Clostridia</taxon>
        <taxon>Lachnospirales</taxon>
        <taxon>Lachnospiraceae</taxon>
        <taxon>Agathobacter</taxon>
    </lineage>
</organism>
<dbReference type="SUPFAM" id="SSF53041">
    <property type="entry name" value="Resolvase-like"/>
    <property type="match status" value="1"/>
</dbReference>
<feature type="coiled-coil region" evidence="1">
    <location>
        <begin position="470"/>
        <end position="525"/>
    </location>
</feature>
<dbReference type="EMBL" id="JRFS01000044">
    <property type="protein sequence ID" value="PWE82460.1"/>
    <property type="molecule type" value="Genomic_DNA"/>
</dbReference>
<dbReference type="Pfam" id="PF00239">
    <property type="entry name" value="Resolvase"/>
    <property type="match status" value="1"/>
</dbReference>
<dbReference type="PANTHER" id="PTHR30461:SF23">
    <property type="entry name" value="DNA RECOMBINASE-RELATED"/>
    <property type="match status" value="1"/>
</dbReference>
<dbReference type="PROSITE" id="PS51737">
    <property type="entry name" value="RECOMBINASE_DNA_BIND"/>
    <property type="match status" value="1"/>
</dbReference>
<dbReference type="CDD" id="cd00338">
    <property type="entry name" value="Ser_Recombinase"/>
    <property type="match status" value="1"/>
</dbReference>
<dbReference type="SMART" id="SM00857">
    <property type="entry name" value="Resolvase"/>
    <property type="match status" value="1"/>
</dbReference>
<gene>
    <name evidence="3" type="ORF">LD38_15420</name>
</gene>
<protein>
    <recommendedName>
        <fullName evidence="2">Recombinase domain-containing protein</fullName>
    </recommendedName>
</protein>
<comment type="caution">
    <text evidence="3">The sequence shown here is derived from an EMBL/GenBank/DDBJ whole genome shotgun (WGS) entry which is preliminary data.</text>
</comment>
<dbReference type="AlphaFoldDB" id="A0A2U2ED79"/>